<keyword evidence="1" id="KW-0853">WD repeat</keyword>
<feature type="repeat" description="WD" evidence="1">
    <location>
        <begin position="1160"/>
        <end position="1194"/>
    </location>
</feature>
<dbReference type="PANTHER" id="PTHR19879">
    <property type="entry name" value="TRANSCRIPTION INITIATION FACTOR TFIID"/>
    <property type="match status" value="1"/>
</dbReference>
<reference evidence="4 5" key="1">
    <citation type="submission" date="2022-10" db="EMBL/GenBank/DDBJ databases">
        <title>Draft genome sequence of Streptomyces sp. YSPA8.</title>
        <authorList>
            <person name="Moriuchi R."/>
            <person name="Dohra H."/>
            <person name="Yamamura H."/>
            <person name="Kodani S."/>
        </authorList>
    </citation>
    <scope>NUCLEOTIDE SEQUENCE [LARGE SCALE GENOMIC DNA]</scope>
    <source>
        <strain evidence="4 5">YSPA8</strain>
    </source>
</reference>
<evidence type="ECO:0000313" key="5">
    <source>
        <dbReference type="Proteomes" id="UP001291653"/>
    </source>
</evidence>
<dbReference type="PANTHER" id="PTHR19879:SF9">
    <property type="entry name" value="TRANSCRIPTION INITIATION FACTOR TFIID SUBUNIT 5"/>
    <property type="match status" value="1"/>
</dbReference>
<feature type="region of interest" description="Disordered" evidence="2">
    <location>
        <begin position="927"/>
        <end position="950"/>
    </location>
</feature>
<dbReference type="SUPFAM" id="SSF50998">
    <property type="entry name" value="Quinoprotein alcohol dehydrogenase-like"/>
    <property type="match status" value="1"/>
</dbReference>
<evidence type="ECO:0000256" key="2">
    <source>
        <dbReference type="SAM" id="MobiDB-lite"/>
    </source>
</evidence>
<dbReference type="InterPro" id="IPR027417">
    <property type="entry name" value="P-loop_NTPase"/>
</dbReference>
<dbReference type="InterPro" id="IPR011044">
    <property type="entry name" value="Quino_amine_DH_bsu"/>
</dbReference>
<keyword evidence="5" id="KW-1185">Reference proteome</keyword>
<dbReference type="SUPFAM" id="SSF50969">
    <property type="entry name" value="YVTN repeat-like/Quinoprotein amine dehydrogenase"/>
    <property type="match status" value="1"/>
</dbReference>
<protein>
    <submittedName>
        <fullName evidence="4">DNA-binding protein</fullName>
    </submittedName>
</protein>
<dbReference type="Proteomes" id="UP001291653">
    <property type="component" value="Unassembled WGS sequence"/>
</dbReference>
<evidence type="ECO:0000313" key="4">
    <source>
        <dbReference type="EMBL" id="GLF97937.1"/>
    </source>
</evidence>
<sequence>MGRPELPVDPTGGPVQRFAFELRKLRREAGGPTYRQMSRRVPFSLTTLSQAAAGERFPSLAVALAYAEACGGDRAEWKSRWQQVREELAAQAADDSGEESPYQGLARFEPTDSERFFGRGPLVTAAGGLVREHRFAAVFGPSGSGKSSLLRAGLVPLLRAPGSGLVTLRVLTPGAHPLRDRGRALVPAEGDGDTFLVVDQFEEVFTLCRDTAERAAFIDRLVAARDPDSRLRVVIAVRADFYARCAEHRALADALSDAALLVGPMTPAELRQAVVGPAQGAGLIVERELTARLVADVADEPGGLPLLSHALRETWRRREGRTLTVAAYEAAGGAHGAIARTAEDILARWPEERRELARLVLLRLIAPGEGSDDTRRPVRRAELGFGDPDEIALVVDDLARARLLTLDDDTVDLAHEALITAWPRLTGWVRADRDRLRAHRLLTEAARTWQELGRDPGALYRGARLATAEEYFTEPAHLTGEENAFLTAGREARTTERRRRHALFALLATVAVLALLAGTVAWQESRTGDRRHTEAEARRVAKVAEGLRHSDPRLAVRLSIAAWRLADTTETRSALLGAVAQPERDALEIPGIGSDEGSRHLTADGRSLVVVEPDRIERWDLRTSRRTHSRPGPGELLDAVDPVLSPDGRLLALPGGPEAEVWDVEAGRTIHRIRDALAVTFAPDSRRAVVETGEAEGNVSLRIMDLRTGAPLGKLTAADSESPPSAVFSGDGRRLGLCFTDTRPLEIWDVASRTRLHTPWVKRLKRTGHCAADGLSLTPDGRVALLTTRSGVRRFDLGSHRELPQLSAGSVIQARVSPDGAFLTTVSSDEMLLWRLSLPEAPVFRHALVNELASDVTLDPGARAVRYLNSSGTHVRSLGLGEALTARWTEDPLVVGQLSPDGRTFAQLRLTGAERGLVLRDTRTARVTARPPGPPCVPRMVEEEDSVSDPELWGPTAGETRYNASDCVDFLRFSGNGRFLAYGRAWPFDGGDESDGEERPERQRITVWDVAGRRIHTTVEIPPEAQGGTWGIVGYALSTDGRRLFVAMGADTTEIWDVSRPGRARRTGALRVPQGDLIVRPDGATLVTDRGLVVDTRSGRVSYRALSDDSLYTMAFSRRGEYLAVGGDRIVIWDGDLRERVAALPGIRIGAALPDAFAGVTVMAFSPDADVLAVAGMSGIVQLWDIASGTPLGTPLATPGDPVVSLAFSPDGRTLHTAGRHTGPRRHDVHPGPLAAAACARAGTPLSRAEWRRHLPGLPYRDTC</sequence>
<dbReference type="InterPro" id="IPR011047">
    <property type="entry name" value="Quinoprotein_ADH-like_sf"/>
</dbReference>
<proteinExistence type="predicted"/>
<dbReference type="SMART" id="SM00530">
    <property type="entry name" value="HTH_XRE"/>
    <property type="match status" value="1"/>
</dbReference>
<dbReference type="GO" id="GO:0003677">
    <property type="term" value="F:DNA binding"/>
    <property type="evidence" value="ECO:0007669"/>
    <property type="project" value="UniProtKB-KW"/>
</dbReference>
<dbReference type="PROSITE" id="PS50082">
    <property type="entry name" value="WD_REPEATS_2"/>
    <property type="match status" value="1"/>
</dbReference>
<accession>A0ABQ5P5R4</accession>
<evidence type="ECO:0000256" key="1">
    <source>
        <dbReference type="PROSITE-ProRule" id="PRU00221"/>
    </source>
</evidence>
<dbReference type="Pfam" id="PF00400">
    <property type="entry name" value="WD40"/>
    <property type="match status" value="1"/>
</dbReference>
<dbReference type="CDD" id="cd00093">
    <property type="entry name" value="HTH_XRE"/>
    <property type="match status" value="1"/>
</dbReference>
<organism evidence="4 5">
    <name type="scientific">Streptomyces yaizuensis</name>
    <dbReference type="NCBI Taxonomy" id="2989713"/>
    <lineage>
        <taxon>Bacteria</taxon>
        <taxon>Bacillati</taxon>
        <taxon>Actinomycetota</taxon>
        <taxon>Actinomycetes</taxon>
        <taxon>Kitasatosporales</taxon>
        <taxon>Streptomycetaceae</taxon>
        <taxon>Streptomyces</taxon>
    </lineage>
</organism>
<feature type="domain" description="HTH cro/C1-type" evidence="3">
    <location>
        <begin position="21"/>
        <end position="77"/>
    </location>
</feature>
<dbReference type="SMART" id="SM00320">
    <property type="entry name" value="WD40"/>
    <property type="match status" value="5"/>
</dbReference>
<dbReference type="InterPro" id="IPR001680">
    <property type="entry name" value="WD40_rpt"/>
</dbReference>
<keyword evidence="4" id="KW-0238">DNA-binding</keyword>
<dbReference type="InterPro" id="IPR049052">
    <property type="entry name" value="nSTAND1"/>
</dbReference>
<dbReference type="InterPro" id="IPR015943">
    <property type="entry name" value="WD40/YVTN_repeat-like_dom_sf"/>
</dbReference>
<dbReference type="SUPFAM" id="SSF52540">
    <property type="entry name" value="P-loop containing nucleoside triphosphate hydrolases"/>
    <property type="match status" value="1"/>
</dbReference>
<dbReference type="RefSeq" id="WP_323449917.1">
    <property type="nucleotide sequence ID" value="NZ_BSBI01000012.1"/>
</dbReference>
<dbReference type="InterPro" id="IPR001387">
    <property type="entry name" value="Cro/C1-type_HTH"/>
</dbReference>
<dbReference type="Pfam" id="PF20703">
    <property type="entry name" value="nSTAND1"/>
    <property type="match status" value="1"/>
</dbReference>
<comment type="caution">
    <text evidence="4">The sequence shown here is derived from an EMBL/GenBank/DDBJ whole genome shotgun (WGS) entry which is preliminary data.</text>
</comment>
<dbReference type="EMBL" id="BSBI01000012">
    <property type="protein sequence ID" value="GLF97937.1"/>
    <property type="molecule type" value="Genomic_DNA"/>
</dbReference>
<name>A0ABQ5P5R4_9ACTN</name>
<dbReference type="Gene3D" id="2.130.10.10">
    <property type="entry name" value="YVTN repeat-like/Quinoprotein amine dehydrogenase"/>
    <property type="match status" value="2"/>
</dbReference>
<gene>
    <name evidence="4" type="ORF">SYYSPA8_26590</name>
</gene>
<evidence type="ECO:0000259" key="3">
    <source>
        <dbReference type="SMART" id="SM00530"/>
    </source>
</evidence>